<accession>A0ABU4CP47</accession>
<feature type="transmembrane region" description="Helical" evidence="1">
    <location>
        <begin position="312"/>
        <end position="333"/>
    </location>
</feature>
<evidence type="ECO:0000313" key="3">
    <source>
        <dbReference type="Proteomes" id="UP001185737"/>
    </source>
</evidence>
<dbReference type="InterPro" id="IPR021450">
    <property type="entry name" value="DUF3100"/>
</dbReference>
<evidence type="ECO:0000313" key="2">
    <source>
        <dbReference type="EMBL" id="MDV6285341.1"/>
    </source>
</evidence>
<feature type="transmembrane region" description="Helical" evidence="1">
    <location>
        <begin position="203"/>
        <end position="224"/>
    </location>
</feature>
<evidence type="ECO:0000256" key="1">
    <source>
        <dbReference type="SAM" id="Phobius"/>
    </source>
</evidence>
<comment type="caution">
    <text evidence="2">The sequence shown here is derived from an EMBL/GenBank/DDBJ whole genome shotgun (WGS) entry which is preliminary data.</text>
</comment>
<feature type="transmembrane region" description="Helical" evidence="1">
    <location>
        <begin position="47"/>
        <end position="65"/>
    </location>
</feature>
<feature type="transmembrane region" description="Helical" evidence="1">
    <location>
        <begin position="340"/>
        <end position="359"/>
    </location>
</feature>
<protein>
    <submittedName>
        <fullName evidence="2">DUF3100 domain-containing protein</fullName>
    </submittedName>
</protein>
<dbReference type="Pfam" id="PF11299">
    <property type="entry name" value="DUF3100"/>
    <property type="match status" value="1"/>
</dbReference>
<keyword evidence="3" id="KW-1185">Reference proteome</keyword>
<name>A0ABU4CP47_RHOJO</name>
<dbReference type="Proteomes" id="UP001185737">
    <property type="component" value="Unassembled WGS sequence"/>
</dbReference>
<organism evidence="2 3">
    <name type="scientific">Rhodococcus jostii</name>
    <dbReference type="NCBI Taxonomy" id="132919"/>
    <lineage>
        <taxon>Bacteria</taxon>
        <taxon>Bacillati</taxon>
        <taxon>Actinomycetota</taxon>
        <taxon>Actinomycetes</taxon>
        <taxon>Mycobacteriales</taxon>
        <taxon>Nocardiaceae</taxon>
        <taxon>Rhodococcus</taxon>
    </lineage>
</organism>
<proteinExistence type="predicted"/>
<feature type="transmembrane region" description="Helical" evidence="1">
    <location>
        <begin position="77"/>
        <end position="98"/>
    </location>
</feature>
<feature type="transmembrane region" description="Helical" evidence="1">
    <location>
        <begin position="118"/>
        <end position="136"/>
    </location>
</feature>
<keyword evidence="1" id="KW-1133">Transmembrane helix</keyword>
<feature type="transmembrane region" description="Helical" evidence="1">
    <location>
        <begin position="433"/>
        <end position="453"/>
    </location>
</feature>
<keyword evidence="1" id="KW-0472">Membrane</keyword>
<feature type="transmembrane region" description="Helical" evidence="1">
    <location>
        <begin position="365"/>
        <end position="383"/>
    </location>
</feature>
<dbReference type="EMBL" id="JAWLKA010000025">
    <property type="protein sequence ID" value="MDV6285341.1"/>
    <property type="molecule type" value="Genomic_DNA"/>
</dbReference>
<gene>
    <name evidence="2" type="ORF">R3Q59_33205</name>
</gene>
<reference evidence="2 3" key="1">
    <citation type="submission" date="2023-10" db="EMBL/GenBank/DDBJ databases">
        <title>Development of a sustainable strategy for remediation of hydrocarbon-contaminated territories based on the waste exchange concept.</title>
        <authorList>
            <person name="Krivoruchko A."/>
        </authorList>
    </citation>
    <scope>NUCLEOTIDE SEQUENCE [LARGE SCALE GENOMIC DNA]</scope>
    <source>
        <strain evidence="2 3">IEGM 60</strain>
    </source>
</reference>
<sequence>MKVIPAPAVRQTPSGPLRREVWLPAVLALVIVSAFQAVGVWKINLGPAAIAVYPMVWALLAGGFVSAQRRWPLTPRMWAVAESLMAVGVSLLVARLSLTLGPNIDVLFDAGPALLLQEVGHLVGTVAIALPLAVALRMGRATVGATFSIDREASFAIVGDRFGVKSDEYRGVLSMYVFGTMFGAVIVALIASLTSSLGIFDPLALAMGAGVGSGSMMAAGAAAISAAHPEVGEQVLALAATSNLITMILGVYVGVWIALPLADRLYGLLTRSASRPVAVSGERTESSPDVDATDPAETHAAPFADDDVKVTVPLYLSVPIVAAICIAAATIAAGELTTSIPIGFTLIVGLMLVATALSHLTRGKITAVIWASVLGVSVSGPWFPGSAWIVHNTESIDFMSMCAVVLGFAGLAVGKNLPALRMIGWKIVPVGFAAIFASFVLSTLIAEFALGFWR</sequence>
<feature type="transmembrane region" description="Helical" evidence="1">
    <location>
        <begin position="236"/>
        <end position="259"/>
    </location>
</feature>
<feature type="transmembrane region" description="Helical" evidence="1">
    <location>
        <begin position="21"/>
        <end position="41"/>
    </location>
</feature>
<dbReference type="RefSeq" id="WP_317570863.1">
    <property type="nucleotide sequence ID" value="NZ_JAWLKA010000025.1"/>
</dbReference>
<keyword evidence="1" id="KW-0812">Transmembrane</keyword>
<feature type="transmembrane region" description="Helical" evidence="1">
    <location>
        <begin position="171"/>
        <end position="191"/>
    </location>
</feature>